<feature type="compositionally biased region" description="Acidic residues" evidence="1">
    <location>
        <begin position="46"/>
        <end position="66"/>
    </location>
</feature>
<dbReference type="Proteomes" id="UP000054270">
    <property type="component" value="Unassembled WGS sequence"/>
</dbReference>
<keyword evidence="3" id="KW-1185">Reference proteome</keyword>
<evidence type="ECO:0000256" key="1">
    <source>
        <dbReference type="SAM" id="MobiDB-lite"/>
    </source>
</evidence>
<feature type="compositionally biased region" description="Polar residues" evidence="1">
    <location>
        <begin position="363"/>
        <end position="381"/>
    </location>
</feature>
<dbReference type="AlphaFoldDB" id="A0A0D2NSJ2"/>
<protein>
    <submittedName>
        <fullName evidence="2">Uncharacterized protein</fullName>
    </submittedName>
</protein>
<accession>A0A0D2NSJ2</accession>
<feature type="region of interest" description="Disordered" evidence="1">
    <location>
        <begin position="40"/>
        <end position="381"/>
    </location>
</feature>
<gene>
    <name evidence="2" type="ORF">HYPSUDRAFT_683973</name>
</gene>
<proteinExistence type="predicted"/>
<evidence type="ECO:0000313" key="2">
    <source>
        <dbReference type="EMBL" id="KJA21824.1"/>
    </source>
</evidence>
<feature type="compositionally biased region" description="Polar residues" evidence="1">
    <location>
        <begin position="139"/>
        <end position="150"/>
    </location>
</feature>
<feature type="compositionally biased region" description="Basic and acidic residues" evidence="1">
    <location>
        <begin position="255"/>
        <end position="289"/>
    </location>
</feature>
<feature type="compositionally biased region" description="Polar residues" evidence="1">
    <location>
        <begin position="211"/>
        <end position="244"/>
    </location>
</feature>
<feature type="compositionally biased region" description="Low complexity" evidence="1">
    <location>
        <begin position="321"/>
        <end position="336"/>
    </location>
</feature>
<dbReference type="EMBL" id="KN817555">
    <property type="protein sequence ID" value="KJA21824.1"/>
    <property type="molecule type" value="Genomic_DNA"/>
</dbReference>
<name>A0A0D2NSJ2_HYPSF</name>
<reference evidence="3" key="1">
    <citation type="submission" date="2014-04" db="EMBL/GenBank/DDBJ databases">
        <title>Evolutionary Origins and Diversification of the Mycorrhizal Mutualists.</title>
        <authorList>
            <consortium name="DOE Joint Genome Institute"/>
            <consortium name="Mycorrhizal Genomics Consortium"/>
            <person name="Kohler A."/>
            <person name="Kuo A."/>
            <person name="Nagy L.G."/>
            <person name="Floudas D."/>
            <person name="Copeland A."/>
            <person name="Barry K.W."/>
            <person name="Cichocki N."/>
            <person name="Veneault-Fourrey C."/>
            <person name="LaButti K."/>
            <person name="Lindquist E.A."/>
            <person name="Lipzen A."/>
            <person name="Lundell T."/>
            <person name="Morin E."/>
            <person name="Murat C."/>
            <person name="Riley R."/>
            <person name="Ohm R."/>
            <person name="Sun H."/>
            <person name="Tunlid A."/>
            <person name="Henrissat B."/>
            <person name="Grigoriev I.V."/>
            <person name="Hibbett D.S."/>
            <person name="Martin F."/>
        </authorList>
    </citation>
    <scope>NUCLEOTIDE SEQUENCE [LARGE SCALE GENOMIC DNA]</scope>
    <source>
        <strain evidence="3">FD-334 SS-4</strain>
    </source>
</reference>
<organism evidence="2 3">
    <name type="scientific">Hypholoma sublateritium (strain FD-334 SS-4)</name>
    <dbReference type="NCBI Taxonomy" id="945553"/>
    <lineage>
        <taxon>Eukaryota</taxon>
        <taxon>Fungi</taxon>
        <taxon>Dikarya</taxon>
        <taxon>Basidiomycota</taxon>
        <taxon>Agaricomycotina</taxon>
        <taxon>Agaricomycetes</taxon>
        <taxon>Agaricomycetidae</taxon>
        <taxon>Agaricales</taxon>
        <taxon>Agaricineae</taxon>
        <taxon>Strophariaceae</taxon>
        <taxon>Hypholoma</taxon>
    </lineage>
</organism>
<feature type="compositionally biased region" description="Low complexity" evidence="1">
    <location>
        <begin position="126"/>
        <end position="138"/>
    </location>
</feature>
<feature type="compositionally biased region" description="Low complexity" evidence="1">
    <location>
        <begin position="179"/>
        <end position="201"/>
    </location>
</feature>
<sequence length="381" mass="41032">MPPAFSKLDMHSVALQDPSSFLISPLPQFTSTLPAIFDNFAPLPELAEDEDESQGASTDDEDEEAVTPDGSQRQQQLRPAESLDLRPQSVPDKIERSLPTARAPQEPSGLSRTAPFREHRRRERSSSSPTRPTSRSQSPFDSIITSTSITPPAGAFHHGTSSRDAHLAPPTQLRSRLQDLLSDAPISSSLPSASSFPSSLSRDIFKDDRNYSGSSRSSEAIMNTAPHASTSQTVSTKAPSSSSFVGPRMSSASAEAKKLEEERRRKHREEKYGADYDKVPADPDREHRRYLASSGSASLGTSSASQAAWREQQPYGNPLFSNSASSLKRSSTSSGSYGRPSNPALQDQGAAPSSRHLYGMNNKIHSNGSALPASHGSSILA</sequence>
<dbReference type="OrthoDB" id="10668366at2759"/>
<feature type="compositionally biased region" description="Low complexity" evidence="1">
    <location>
        <begin position="291"/>
        <end position="308"/>
    </location>
</feature>
<evidence type="ECO:0000313" key="3">
    <source>
        <dbReference type="Proteomes" id="UP000054270"/>
    </source>
</evidence>